<reference evidence="1 2" key="1">
    <citation type="submission" date="2019-12" db="EMBL/GenBank/DDBJ databases">
        <title>Novel species isolated from a subtropical stream in China.</title>
        <authorList>
            <person name="Lu H."/>
        </authorList>
    </citation>
    <scope>NUCLEOTIDE SEQUENCE [LARGE SCALE GENOMIC DNA]</scope>
    <source>
        <strain evidence="1 2">FT50W</strain>
    </source>
</reference>
<accession>A0A6L8MFR0</accession>
<protein>
    <submittedName>
        <fullName evidence="1">Uncharacterized protein</fullName>
    </submittedName>
</protein>
<evidence type="ECO:0000313" key="1">
    <source>
        <dbReference type="EMBL" id="MYM81797.1"/>
    </source>
</evidence>
<organism evidence="1 2">
    <name type="scientific">Duganella lactea</name>
    <dbReference type="NCBI Taxonomy" id="2692173"/>
    <lineage>
        <taxon>Bacteria</taxon>
        <taxon>Pseudomonadati</taxon>
        <taxon>Pseudomonadota</taxon>
        <taxon>Betaproteobacteria</taxon>
        <taxon>Burkholderiales</taxon>
        <taxon>Oxalobacteraceae</taxon>
        <taxon>Telluria group</taxon>
        <taxon>Duganella</taxon>
    </lineage>
</organism>
<dbReference type="RefSeq" id="WP_161018933.1">
    <property type="nucleotide sequence ID" value="NZ_WWCP01000006.1"/>
</dbReference>
<dbReference type="EMBL" id="WWCP01000006">
    <property type="protein sequence ID" value="MYM81797.1"/>
    <property type="molecule type" value="Genomic_DNA"/>
</dbReference>
<name>A0A6L8MFR0_9BURK</name>
<sequence>MSQSHLAIRALIEQNSIRRTHGEGGIMAAWQFDLYFTLRGSTAPDTSIPDCEPVLPAPVTYALQEDFVHYLGCPWFMLPDWLVFGPENGNRIDFNFFDAGDAIVQVRLDTRDEAPQFVVLIADLAKLHGCVLFNADSGEFVPADRDRLNEAIVLREAQLLGLR</sequence>
<proteinExistence type="predicted"/>
<dbReference type="AlphaFoldDB" id="A0A6L8MFR0"/>
<evidence type="ECO:0000313" key="2">
    <source>
        <dbReference type="Proteomes" id="UP000474565"/>
    </source>
</evidence>
<comment type="caution">
    <text evidence="1">The sequence shown here is derived from an EMBL/GenBank/DDBJ whole genome shotgun (WGS) entry which is preliminary data.</text>
</comment>
<dbReference type="Proteomes" id="UP000474565">
    <property type="component" value="Unassembled WGS sequence"/>
</dbReference>
<gene>
    <name evidence="1" type="ORF">GTP44_07475</name>
</gene>